<proteinExistence type="predicted"/>
<gene>
    <name evidence="1" type="ORF">GA0074692_1026</name>
</gene>
<sequence length="30" mass="3320">MNEPEPGEHTIGSLGWSDLAELARCGQEYE</sequence>
<keyword evidence="2" id="KW-1185">Reference proteome</keyword>
<name>A0A1C6RUS5_9ACTN</name>
<evidence type="ECO:0000313" key="1">
    <source>
        <dbReference type="EMBL" id="SCL20915.1"/>
    </source>
</evidence>
<dbReference type="Proteomes" id="UP000198959">
    <property type="component" value="Unassembled WGS sequence"/>
</dbReference>
<protein>
    <submittedName>
        <fullName evidence="1">Uncharacterized protein</fullName>
    </submittedName>
</protein>
<reference evidence="2" key="1">
    <citation type="submission" date="2016-06" db="EMBL/GenBank/DDBJ databases">
        <authorList>
            <person name="Varghese N."/>
            <person name="Submissions Spin"/>
        </authorList>
    </citation>
    <scope>NUCLEOTIDE SEQUENCE [LARGE SCALE GENOMIC DNA]</scope>
    <source>
        <strain evidence="2">DSM 43817</strain>
    </source>
</reference>
<organism evidence="1 2">
    <name type="scientific">Micromonospora pallida</name>
    <dbReference type="NCBI Taxonomy" id="145854"/>
    <lineage>
        <taxon>Bacteria</taxon>
        <taxon>Bacillati</taxon>
        <taxon>Actinomycetota</taxon>
        <taxon>Actinomycetes</taxon>
        <taxon>Micromonosporales</taxon>
        <taxon>Micromonosporaceae</taxon>
        <taxon>Micromonospora</taxon>
    </lineage>
</organism>
<dbReference type="AlphaFoldDB" id="A0A1C6RUS5"/>
<dbReference type="EMBL" id="FMHW01000002">
    <property type="protein sequence ID" value="SCL20915.1"/>
    <property type="molecule type" value="Genomic_DNA"/>
</dbReference>
<evidence type="ECO:0000313" key="2">
    <source>
        <dbReference type="Proteomes" id="UP000198959"/>
    </source>
</evidence>
<accession>A0A1C6RUS5</accession>